<keyword evidence="2" id="KW-0732">Signal</keyword>
<comment type="caution">
    <text evidence="3">The sequence shown here is derived from an EMBL/GenBank/DDBJ whole genome shotgun (WGS) entry which is preliminary data.</text>
</comment>
<gene>
    <name evidence="3" type="ORF">K1Y72_05645</name>
</gene>
<feature type="signal peptide" evidence="2">
    <location>
        <begin position="1"/>
        <end position="19"/>
    </location>
</feature>
<accession>A0ABS7FN84</accession>
<evidence type="ECO:0000256" key="1">
    <source>
        <dbReference type="SAM" id="MobiDB-lite"/>
    </source>
</evidence>
<feature type="compositionally biased region" description="Low complexity" evidence="1">
    <location>
        <begin position="24"/>
        <end position="44"/>
    </location>
</feature>
<keyword evidence="4" id="KW-1185">Reference proteome</keyword>
<reference evidence="3 4" key="1">
    <citation type="submission" date="2021-07" db="EMBL/GenBank/DDBJ databases">
        <title>Actinomadura sp. PM05-2 isolated from lichen.</title>
        <authorList>
            <person name="Somphong A."/>
            <person name="Phongsopitanun W."/>
            <person name="Tanasupawat S."/>
            <person name="Peongsungnone V."/>
        </authorList>
    </citation>
    <scope>NUCLEOTIDE SEQUENCE [LARGE SCALE GENOMIC DNA]</scope>
    <source>
        <strain evidence="3 4">PM05-2</strain>
    </source>
</reference>
<dbReference type="RefSeq" id="WP_220163905.1">
    <property type="nucleotide sequence ID" value="NZ_JAIBOA010000003.1"/>
</dbReference>
<evidence type="ECO:0000313" key="3">
    <source>
        <dbReference type="EMBL" id="MBW8481843.1"/>
    </source>
</evidence>
<evidence type="ECO:0000256" key="2">
    <source>
        <dbReference type="SAM" id="SignalP"/>
    </source>
</evidence>
<proteinExistence type="predicted"/>
<dbReference type="PROSITE" id="PS51257">
    <property type="entry name" value="PROKAR_LIPOPROTEIN"/>
    <property type="match status" value="1"/>
</dbReference>
<evidence type="ECO:0000313" key="4">
    <source>
        <dbReference type="Proteomes" id="UP000774570"/>
    </source>
</evidence>
<protein>
    <recommendedName>
        <fullName evidence="5">DUF4352 domain-containing protein</fullName>
    </recommendedName>
</protein>
<sequence length="180" mass="18450">MITRILPVAVAALTLTACGADTKTTAAAPSSGSPATEAAAPSPSESDDRTTTVGQWAHASDGLDFRVSRIERGTISDTSAGGHPGGPAVVVFVQLRNGTGARFDMGDLTVTVRAGDDGTDSERVYQDGYDSLADGSLSPARTATFKQMFTVPSKAAFKTIAVEVAPGAEYPTATFEGTAY</sequence>
<organism evidence="3 4">
    <name type="scientific">Actinomadura parmotrematis</name>
    <dbReference type="NCBI Taxonomy" id="2864039"/>
    <lineage>
        <taxon>Bacteria</taxon>
        <taxon>Bacillati</taxon>
        <taxon>Actinomycetota</taxon>
        <taxon>Actinomycetes</taxon>
        <taxon>Streptosporangiales</taxon>
        <taxon>Thermomonosporaceae</taxon>
        <taxon>Actinomadura</taxon>
    </lineage>
</organism>
<dbReference type="Proteomes" id="UP000774570">
    <property type="component" value="Unassembled WGS sequence"/>
</dbReference>
<name>A0ABS7FN84_9ACTN</name>
<feature type="region of interest" description="Disordered" evidence="1">
    <location>
        <begin position="23"/>
        <end position="53"/>
    </location>
</feature>
<dbReference type="EMBL" id="JAIBOA010000003">
    <property type="protein sequence ID" value="MBW8481843.1"/>
    <property type="molecule type" value="Genomic_DNA"/>
</dbReference>
<evidence type="ECO:0008006" key="5">
    <source>
        <dbReference type="Google" id="ProtNLM"/>
    </source>
</evidence>
<feature type="chain" id="PRO_5046229754" description="DUF4352 domain-containing protein" evidence="2">
    <location>
        <begin position="20"/>
        <end position="180"/>
    </location>
</feature>